<dbReference type="WBParaSite" id="RSKR_0000840900.1">
    <property type="protein sequence ID" value="RSKR_0000840900.1"/>
    <property type="gene ID" value="RSKR_0000840900"/>
</dbReference>
<evidence type="ECO:0000313" key="1">
    <source>
        <dbReference type="Proteomes" id="UP000095286"/>
    </source>
</evidence>
<proteinExistence type="predicted"/>
<evidence type="ECO:0000313" key="2">
    <source>
        <dbReference type="WBParaSite" id="RSKR_0000840900.1"/>
    </source>
</evidence>
<organism evidence="1 2">
    <name type="scientific">Rhabditophanes sp. KR3021</name>
    <dbReference type="NCBI Taxonomy" id="114890"/>
    <lineage>
        <taxon>Eukaryota</taxon>
        <taxon>Metazoa</taxon>
        <taxon>Ecdysozoa</taxon>
        <taxon>Nematoda</taxon>
        <taxon>Chromadorea</taxon>
        <taxon>Rhabditida</taxon>
        <taxon>Tylenchina</taxon>
        <taxon>Panagrolaimomorpha</taxon>
        <taxon>Strongyloidoidea</taxon>
        <taxon>Alloionematidae</taxon>
        <taxon>Rhabditophanes</taxon>
    </lineage>
</organism>
<dbReference type="Proteomes" id="UP000095286">
    <property type="component" value="Unplaced"/>
</dbReference>
<sequence>MYTGDDKKSSNFAIVNTFPSNQVLLGVITIALPSGSIFKKEHFTDVQIDKSLPLNTSLLSKLCGNGAQNLLLNAFSGQSQRRMYSRIICGPSDVQPCELLCEFGYAGSNSSQTGFLTPEMSPCQTAKIHLLSIPSLFNNFSLNNDLTFNTRHNGSGNVIYLDARSIPYLGHFPSELTGKLLIQFLHKEDWHILKKAEMKLLHSREVAIVNTTNLRFISHSGHYIRVNSEWSGYVNPWNKTLEMVVGKHRICDDYEQLSHLLKDEGVNVLADPINPLSSPSPNVFQSSNSSNILTTADINKNAFEMDEDDTESITTTISPQQESRNETVLKLNPNALFLNAISSHLPQAISEIVTSTSTIQYLPLRIHTEAAENKRIEIEKRLMWQDRISLLQRHCPDFEPDIFESAFMSSHSVPTSGSSQAPDSPIFKAI</sequence>
<reference evidence="2" key="1">
    <citation type="submission" date="2016-11" db="UniProtKB">
        <authorList>
            <consortium name="WormBaseParasite"/>
        </authorList>
    </citation>
    <scope>IDENTIFICATION</scope>
    <source>
        <strain evidence="2">KR3021</strain>
    </source>
</reference>
<protein>
    <submittedName>
        <fullName evidence="2">PAS domain-containing protein</fullName>
    </submittedName>
</protein>
<accession>A0AC35U7Q7</accession>
<name>A0AC35U7Q7_9BILA</name>